<dbReference type="SUPFAM" id="SSF46689">
    <property type="entry name" value="Homeodomain-like"/>
    <property type="match status" value="2"/>
</dbReference>
<sequence length="351" mass="38634">MSVLHNPRRVNALRTSNPVQRRVRPRGVPPALEHRPILDTDDLAAARQELPRIFGVDTIDVTISGDHAFHAVVHGVRTRDISLLYLDLAAAELHIPRHGDHYGVYMQMSGSTDWRVNGEAVTTSATHAMVSNPGDQLQGVPGIDSTLLVLLFGAIRTNAYLSRLRGRAVHDPIRFGPGFDLTGDAASRWHSAVQLLTTELFYSASLLHQGVGVGAVEELLVSTLLYVQPSTYRDDLVAQPHPVARRTVRKAIDYIDGHLAERIAMADVVEAAGVSERSLQQGFREELHTTPSAYIRNCRLDRVHDTLADSLPTDGVTVSDVALNWGFTHLGNFAAAYRERFGEAPSQTLRR</sequence>
<evidence type="ECO:0000256" key="1">
    <source>
        <dbReference type="ARBA" id="ARBA00023015"/>
    </source>
</evidence>
<organism evidence="5 6">
    <name type="scientific">Gordonia rhizosphera NBRC 16068</name>
    <dbReference type="NCBI Taxonomy" id="1108045"/>
    <lineage>
        <taxon>Bacteria</taxon>
        <taxon>Bacillati</taxon>
        <taxon>Actinomycetota</taxon>
        <taxon>Actinomycetes</taxon>
        <taxon>Mycobacteriales</taxon>
        <taxon>Gordoniaceae</taxon>
        <taxon>Gordonia</taxon>
    </lineage>
</organism>
<evidence type="ECO:0000313" key="5">
    <source>
        <dbReference type="EMBL" id="GAB91519.1"/>
    </source>
</evidence>
<dbReference type="GO" id="GO:0043565">
    <property type="term" value="F:sequence-specific DNA binding"/>
    <property type="evidence" value="ECO:0007669"/>
    <property type="project" value="InterPro"/>
</dbReference>
<dbReference type="GO" id="GO:0003700">
    <property type="term" value="F:DNA-binding transcription factor activity"/>
    <property type="evidence" value="ECO:0007669"/>
    <property type="project" value="InterPro"/>
</dbReference>
<dbReference type="PANTHER" id="PTHR46796:SF12">
    <property type="entry name" value="HTH-TYPE DNA-BINDING TRANSCRIPTIONAL ACTIVATOR EUTR"/>
    <property type="match status" value="1"/>
</dbReference>
<protein>
    <submittedName>
        <fullName evidence="5">Putative AraC family transcriptional regulator</fullName>
    </submittedName>
</protein>
<dbReference type="PROSITE" id="PS00041">
    <property type="entry name" value="HTH_ARAC_FAMILY_1"/>
    <property type="match status" value="1"/>
</dbReference>
<dbReference type="InterPro" id="IPR035418">
    <property type="entry name" value="AraC-bd_2"/>
</dbReference>
<dbReference type="SMART" id="SM00342">
    <property type="entry name" value="HTH_ARAC"/>
    <property type="match status" value="1"/>
</dbReference>
<evidence type="ECO:0000256" key="3">
    <source>
        <dbReference type="ARBA" id="ARBA00023163"/>
    </source>
</evidence>
<name>K6WY82_9ACTN</name>
<dbReference type="eggNOG" id="COG2207">
    <property type="taxonomic scope" value="Bacteria"/>
</dbReference>
<keyword evidence="1" id="KW-0805">Transcription regulation</keyword>
<dbReference type="AlphaFoldDB" id="K6WY82"/>
<gene>
    <name evidence="5" type="ORF">GORHZ_135_00690</name>
</gene>
<dbReference type="PANTHER" id="PTHR46796">
    <property type="entry name" value="HTH-TYPE TRANSCRIPTIONAL ACTIVATOR RHAS-RELATED"/>
    <property type="match status" value="1"/>
</dbReference>
<dbReference type="Pfam" id="PF12833">
    <property type="entry name" value="HTH_18"/>
    <property type="match status" value="1"/>
</dbReference>
<evidence type="ECO:0000259" key="4">
    <source>
        <dbReference type="PROSITE" id="PS01124"/>
    </source>
</evidence>
<dbReference type="Gene3D" id="1.10.10.60">
    <property type="entry name" value="Homeodomain-like"/>
    <property type="match status" value="1"/>
</dbReference>
<dbReference type="InterPro" id="IPR050204">
    <property type="entry name" value="AraC_XylS_family_regulators"/>
</dbReference>
<accession>K6WY82</accession>
<dbReference type="InterPro" id="IPR018060">
    <property type="entry name" value="HTH_AraC"/>
</dbReference>
<dbReference type="EMBL" id="BAHC01000135">
    <property type="protein sequence ID" value="GAB91519.1"/>
    <property type="molecule type" value="Genomic_DNA"/>
</dbReference>
<dbReference type="OrthoDB" id="5464689at2"/>
<keyword evidence="2" id="KW-0238">DNA-binding</keyword>
<dbReference type="RefSeq" id="WP_006335047.1">
    <property type="nucleotide sequence ID" value="NZ_BAHC01000135.1"/>
</dbReference>
<dbReference type="Pfam" id="PF14525">
    <property type="entry name" value="AraC_binding_2"/>
    <property type="match status" value="1"/>
</dbReference>
<reference evidence="5 6" key="1">
    <citation type="submission" date="2012-08" db="EMBL/GenBank/DDBJ databases">
        <title>Whole genome shotgun sequence of Gordonia rhizosphera NBRC 16068.</title>
        <authorList>
            <person name="Takarada H."/>
            <person name="Isaki S."/>
            <person name="Hosoyama A."/>
            <person name="Tsuchikane K."/>
            <person name="Katsumata H."/>
            <person name="Baba S."/>
            <person name="Ohji S."/>
            <person name="Yamazaki S."/>
            <person name="Fujita N."/>
        </authorList>
    </citation>
    <scope>NUCLEOTIDE SEQUENCE [LARGE SCALE GENOMIC DNA]</scope>
    <source>
        <strain evidence="5 6">NBRC 16068</strain>
    </source>
</reference>
<dbReference type="PROSITE" id="PS01124">
    <property type="entry name" value="HTH_ARAC_FAMILY_2"/>
    <property type="match status" value="1"/>
</dbReference>
<keyword evidence="6" id="KW-1185">Reference proteome</keyword>
<evidence type="ECO:0000313" key="6">
    <source>
        <dbReference type="Proteomes" id="UP000008363"/>
    </source>
</evidence>
<dbReference type="InterPro" id="IPR009057">
    <property type="entry name" value="Homeodomain-like_sf"/>
</dbReference>
<feature type="domain" description="HTH araC/xylS-type" evidence="4">
    <location>
        <begin position="249"/>
        <end position="351"/>
    </location>
</feature>
<comment type="caution">
    <text evidence="5">The sequence shown here is derived from an EMBL/GenBank/DDBJ whole genome shotgun (WGS) entry which is preliminary data.</text>
</comment>
<dbReference type="STRING" id="1108045.GORHZ_135_00690"/>
<proteinExistence type="predicted"/>
<dbReference type="Proteomes" id="UP000008363">
    <property type="component" value="Unassembled WGS sequence"/>
</dbReference>
<evidence type="ECO:0000256" key="2">
    <source>
        <dbReference type="ARBA" id="ARBA00023125"/>
    </source>
</evidence>
<dbReference type="InterPro" id="IPR018062">
    <property type="entry name" value="HTH_AraC-typ_CS"/>
</dbReference>
<keyword evidence="3" id="KW-0804">Transcription</keyword>